<reference evidence="2 3" key="1">
    <citation type="submission" date="2020-08" db="EMBL/GenBank/DDBJ databases">
        <title>Genomic Encyclopedia of Type Strains, Phase IV (KMG-IV): sequencing the most valuable type-strain genomes for metagenomic binning, comparative biology and taxonomic classification.</title>
        <authorList>
            <person name="Goeker M."/>
        </authorList>
    </citation>
    <scope>NUCLEOTIDE SEQUENCE [LARGE SCALE GENOMIC DNA]</scope>
    <source>
        <strain evidence="2 3">DSM 22359</strain>
    </source>
</reference>
<dbReference type="InterPro" id="IPR006059">
    <property type="entry name" value="SBP"/>
</dbReference>
<dbReference type="RefSeq" id="WP_183700326.1">
    <property type="nucleotide sequence ID" value="NZ_JACHFE010000002.1"/>
</dbReference>
<dbReference type="PANTHER" id="PTHR30222">
    <property type="entry name" value="SPERMIDINE/PUTRESCINE-BINDING PERIPLASMIC PROTEIN"/>
    <property type="match status" value="1"/>
</dbReference>
<dbReference type="SUPFAM" id="SSF53850">
    <property type="entry name" value="Periplasmic binding protein-like II"/>
    <property type="match status" value="1"/>
</dbReference>
<gene>
    <name evidence="2" type="ORF">HNR38_000957</name>
</gene>
<comment type="caution">
    <text evidence="2">The sequence shown here is derived from an EMBL/GenBank/DDBJ whole genome shotgun (WGS) entry which is preliminary data.</text>
</comment>
<evidence type="ECO:0000256" key="1">
    <source>
        <dbReference type="ARBA" id="ARBA00022729"/>
    </source>
</evidence>
<dbReference type="Pfam" id="PF13416">
    <property type="entry name" value="SBP_bac_8"/>
    <property type="match status" value="1"/>
</dbReference>
<keyword evidence="1" id="KW-0732">Signal</keyword>
<sequence length="418" mass="47120">MNRRDLLKTGGAGLFLGSSGFPVISMAVNRKPTLRVMGTHVTLQESIRRQAEQDLGFNIEFYPGGSAEVLFRAATDPAAFDLYEQWSNSIRVLWQANAIRTIDVDRLRYWPEINDLPKTGRITPDSPMGRGDAPNKLLFVQDDGTLASAPSGRVSFLPYVHNTDSFGYNSDDVPAGVPYETESWGWLLDSRHQGRVAVVNAPSIGLFDLALAAQAQGLMSFRDIGQMSRHEVDQLFEILIDFKRRGHFRGVWSSVPHSMDLMARGDVSIESMFSPAATGLRGRGVPCIYAAPKEGYRAWYGVMCLSAAVDREHEDMAYAYMNWWLSGWPGAFIARQGYYIANPERSRKYLAPEEWDYWYMGEPAAYPLKGSDGRISVSEGERRRGGSYHRRFANVAVWNTVMETYEYSLTKWKEFLLA</sequence>
<evidence type="ECO:0000313" key="3">
    <source>
        <dbReference type="Proteomes" id="UP000591735"/>
    </source>
</evidence>
<proteinExistence type="predicted"/>
<evidence type="ECO:0000313" key="2">
    <source>
        <dbReference type="EMBL" id="MBB5320485.1"/>
    </source>
</evidence>
<protein>
    <submittedName>
        <fullName evidence="2">Putative spermidine/putrescine transport system substrate-binding protein</fullName>
    </submittedName>
</protein>
<dbReference type="Proteomes" id="UP000591735">
    <property type="component" value="Unassembled WGS sequence"/>
</dbReference>
<dbReference type="EMBL" id="JACHFE010000002">
    <property type="protein sequence ID" value="MBB5320485.1"/>
    <property type="molecule type" value="Genomic_DNA"/>
</dbReference>
<organism evidence="2 3">
    <name type="scientific">Marinobacter oulmenensis</name>
    <dbReference type="NCBI Taxonomy" id="643747"/>
    <lineage>
        <taxon>Bacteria</taxon>
        <taxon>Pseudomonadati</taxon>
        <taxon>Pseudomonadota</taxon>
        <taxon>Gammaproteobacteria</taxon>
        <taxon>Pseudomonadales</taxon>
        <taxon>Marinobacteraceae</taxon>
        <taxon>Marinobacter</taxon>
    </lineage>
</organism>
<accession>A0A840UDF6</accession>
<dbReference type="Gene3D" id="3.40.190.10">
    <property type="entry name" value="Periplasmic binding protein-like II"/>
    <property type="match status" value="1"/>
</dbReference>
<name>A0A840UDF6_9GAMM</name>
<dbReference type="AlphaFoldDB" id="A0A840UDF6"/>
<keyword evidence="3" id="KW-1185">Reference proteome</keyword>
<dbReference type="PANTHER" id="PTHR30222:SF17">
    <property type="entry name" value="SPERMIDINE_PUTRESCINE-BINDING PERIPLASMIC PROTEIN"/>
    <property type="match status" value="1"/>
</dbReference>